<organism evidence="7">
    <name type="scientific">marine sediment metagenome</name>
    <dbReference type="NCBI Taxonomy" id="412755"/>
    <lineage>
        <taxon>unclassified sequences</taxon>
        <taxon>metagenomes</taxon>
        <taxon>ecological metagenomes</taxon>
    </lineage>
</organism>
<evidence type="ECO:0000256" key="4">
    <source>
        <dbReference type="ARBA" id="ARBA00022630"/>
    </source>
</evidence>
<sequence>MSNEPVSNLQRDLDSGEFVVTAEIGPPKGTNIAPVIHEAEEFLKGKVSAVNVTDIQTAVMRGSSMVGAKLLFDAGIEPVLQMVTRDRNRLALQSDLLAAHIFGIRNVLCLTGDHVTMGDHPQAMPVYDLDSVSLLDAMCKLEAGTDLGADMKGKANELDGVPTFFKGCCVTPCADEVDPQVIKLEKKVEAGAQFVQTQAVYEPKVFETFMKKVEHIKVPILVGIVMLKTAGMAKYMNRGVPGVVVPDAIIQRMTDCEKPDREKVSIEICGELVSTMKDMCQGAHLMTLGWDHCVPGIIQAAGLA</sequence>
<dbReference type="InterPro" id="IPR003171">
    <property type="entry name" value="Mehydrof_redctse-like"/>
</dbReference>
<dbReference type="InterPro" id="IPR029041">
    <property type="entry name" value="FAD-linked_oxidoreductase-like"/>
</dbReference>
<evidence type="ECO:0000256" key="5">
    <source>
        <dbReference type="ARBA" id="ARBA00022827"/>
    </source>
</evidence>
<dbReference type="GO" id="GO:0071949">
    <property type="term" value="F:FAD binding"/>
    <property type="evidence" value="ECO:0007669"/>
    <property type="project" value="TreeGrafter"/>
</dbReference>
<comment type="caution">
    <text evidence="7">The sequence shown here is derived from an EMBL/GenBank/DDBJ whole genome shotgun (WGS) entry which is preliminary data.</text>
</comment>
<dbReference type="GO" id="GO:0009086">
    <property type="term" value="P:methionine biosynthetic process"/>
    <property type="evidence" value="ECO:0007669"/>
    <property type="project" value="TreeGrafter"/>
</dbReference>
<proteinExistence type="inferred from homology"/>
<evidence type="ECO:0000256" key="3">
    <source>
        <dbReference type="ARBA" id="ARBA00006743"/>
    </source>
</evidence>
<dbReference type="PANTHER" id="PTHR45754">
    <property type="entry name" value="METHYLENETETRAHYDROFOLATE REDUCTASE"/>
    <property type="match status" value="1"/>
</dbReference>
<keyword evidence="5" id="KW-0274">FAD</keyword>
<dbReference type="AlphaFoldDB" id="A0A0F9UZD8"/>
<dbReference type="GO" id="GO:0035999">
    <property type="term" value="P:tetrahydrofolate interconversion"/>
    <property type="evidence" value="ECO:0007669"/>
    <property type="project" value="UniProtKB-UniPathway"/>
</dbReference>
<dbReference type="GO" id="GO:0004489">
    <property type="term" value="F:methylenetetrahydrofolate reductase [NAD(P)H] activity"/>
    <property type="evidence" value="ECO:0007669"/>
    <property type="project" value="InterPro"/>
</dbReference>
<dbReference type="UniPathway" id="UPA00193"/>
<dbReference type="GO" id="GO:0005829">
    <property type="term" value="C:cytosol"/>
    <property type="evidence" value="ECO:0007669"/>
    <property type="project" value="TreeGrafter"/>
</dbReference>
<comment type="cofactor">
    <cofactor evidence="1">
        <name>FAD</name>
        <dbReference type="ChEBI" id="CHEBI:57692"/>
    </cofactor>
</comment>
<keyword evidence="4" id="KW-0285">Flavoprotein</keyword>
<evidence type="ECO:0000256" key="2">
    <source>
        <dbReference type="ARBA" id="ARBA00004777"/>
    </source>
</evidence>
<keyword evidence="6" id="KW-0560">Oxidoreductase</keyword>
<evidence type="ECO:0000256" key="6">
    <source>
        <dbReference type="ARBA" id="ARBA00023002"/>
    </source>
</evidence>
<reference evidence="7" key="1">
    <citation type="journal article" date="2015" name="Nature">
        <title>Complex archaea that bridge the gap between prokaryotes and eukaryotes.</title>
        <authorList>
            <person name="Spang A."/>
            <person name="Saw J.H."/>
            <person name="Jorgensen S.L."/>
            <person name="Zaremba-Niedzwiedzka K."/>
            <person name="Martijn J."/>
            <person name="Lind A.E."/>
            <person name="van Eijk R."/>
            <person name="Schleper C."/>
            <person name="Guy L."/>
            <person name="Ettema T.J."/>
        </authorList>
    </citation>
    <scope>NUCLEOTIDE SEQUENCE</scope>
</reference>
<comment type="similarity">
    <text evidence="3">Belongs to the methylenetetrahydrofolate reductase family.</text>
</comment>
<dbReference type="CDD" id="cd00537">
    <property type="entry name" value="MTHFR"/>
    <property type="match status" value="1"/>
</dbReference>
<name>A0A0F9UZD8_9ZZZZ</name>
<dbReference type="SUPFAM" id="SSF51730">
    <property type="entry name" value="FAD-linked oxidoreductase"/>
    <property type="match status" value="1"/>
</dbReference>
<dbReference type="EMBL" id="LAZR01000091">
    <property type="protein sequence ID" value="KKN92852.1"/>
    <property type="molecule type" value="Genomic_DNA"/>
</dbReference>
<dbReference type="Gene3D" id="3.20.20.220">
    <property type="match status" value="1"/>
</dbReference>
<accession>A0A0F9UZD8</accession>
<evidence type="ECO:0000313" key="7">
    <source>
        <dbReference type="EMBL" id="KKN92852.1"/>
    </source>
</evidence>
<gene>
    <name evidence="7" type="ORF">LCGC14_0203800</name>
</gene>
<evidence type="ECO:0000256" key="1">
    <source>
        <dbReference type="ARBA" id="ARBA00001974"/>
    </source>
</evidence>
<protein>
    <submittedName>
        <fullName evidence="7">Uncharacterized protein</fullName>
    </submittedName>
</protein>
<dbReference type="PANTHER" id="PTHR45754:SF3">
    <property type="entry name" value="METHYLENETETRAHYDROFOLATE REDUCTASE (NADPH)"/>
    <property type="match status" value="1"/>
</dbReference>
<comment type="pathway">
    <text evidence="2">One-carbon metabolism; tetrahydrofolate interconversion.</text>
</comment>
<dbReference type="Pfam" id="PF02219">
    <property type="entry name" value="MTHFR"/>
    <property type="match status" value="1"/>
</dbReference>